<dbReference type="STRING" id="1515439.SAMN06265784_1229"/>
<evidence type="ECO:0000256" key="4">
    <source>
        <dbReference type="ARBA" id="ARBA00023159"/>
    </source>
</evidence>
<name>A0A1X7M5R1_9BURK</name>
<dbReference type="InterPro" id="IPR018062">
    <property type="entry name" value="HTH_AraC-typ_CS"/>
</dbReference>
<dbReference type="FunFam" id="1.10.10.60:FF:000132">
    <property type="entry name" value="AraC family transcriptional regulator"/>
    <property type="match status" value="1"/>
</dbReference>
<dbReference type="PROSITE" id="PS01124">
    <property type="entry name" value="HTH_ARAC_FAMILY_2"/>
    <property type="match status" value="1"/>
</dbReference>
<protein>
    <submittedName>
        <fullName evidence="7">AraC-type DNA-binding protein</fullName>
    </submittedName>
</protein>
<dbReference type="PROSITE" id="PS00041">
    <property type="entry name" value="HTH_ARAC_FAMILY_1"/>
    <property type="match status" value="1"/>
</dbReference>
<dbReference type="InterPro" id="IPR009057">
    <property type="entry name" value="Homeodomain-like_sf"/>
</dbReference>
<dbReference type="InterPro" id="IPR003313">
    <property type="entry name" value="AraC-bd"/>
</dbReference>
<dbReference type="Gene3D" id="1.10.10.60">
    <property type="entry name" value="Homeodomain-like"/>
    <property type="match status" value="1"/>
</dbReference>
<gene>
    <name evidence="7" type="ORF">SAMN06265784_1229</name>
</gene>
<proteinExistence type="predicted"/>
<dbReference type="PRINTS" id="PR00032">
    <property type="entry name" value="HTHARAC"/>
</dbReference>
<dbReference type="PANTHER" id="PTHR11019:SF159">
    <property type="entry name" value="TRANSCRIPTIONAL REGULATOR-RELATED"/>
    <property type="match status" value="1"/>
</dbReference>
<evidence type="ECO:0000256" key="2">
    <source>
        <dbReference type="ARBA" id="ARBA00023015"/>
    </source>
</evidence>
<dbReference type="GO" id="GO:0003700">
    <property type="term" value="F:DNA-binding transcription factor activity"/>
    <property type="evidence" value="ECO:0007669"/>
    <property type="project" value="InterPro"/>
</dbReference>
<organism evidence="7 8">
    <name type="scientific">Paraburkholderia susongensis</name>
    <dbReference type="NCBI Taxonomy" id="1515439"/>
    <lineage>
        <taxon>Bacteria</taxon>
        <taxon>Pseudomonadati</taxon>
        <taxon>Pseudomonadota</taxon>
        <taxon>Betaproteobacteria</taxon>
        <taxon>Burkholderiales</taxon>
        <taxon>Burkholderiaceae</taxon>
        <taxon>Paraburkholderia</taxon>
    </lineage>
</organism>
<accession>A0A1X7M5R1</accession>
<dbReference type="Gene3D" id="2.60.120.10">
    <property type="entry name" value="Jelly Rolls"/>
    <property type="match status" value="1"/>
</dbReference>
<dbReference type="Proteomes" id="UP000193228">
    <property type="component" value="Unassembled WGS sequence"/>
</dbReference>
<evidence type="ECO:0000256" key="3">
    <source>
        <dbReference type="ARBA" id="ARBA00023125"/>
    </source>
</evidence>
<dbReference type="InterPro" id="IPR014710">
    <property type="entry name" value="RmlC-like_jellyroll"/>
</dbReference>
<dbReference type="SUPFAM" id="SSF46689">
    <property type="entry name" value="Homeodomain-like"/>
    <property type="match status" value="1"/>
</dbReference>
<evidence type="ECO:0000313" key="8">
    <source>
        <dbReference type="Proteomes" id="UP000193228"/>
    </source>
</evidence>
<dbReference type="SUPFAM" id="SSF51182">
    <property type="entry name" value="RmlC-like cupins"/>
    <property type="match status" value="1"/>
</dbReference>
<reference evidence="8" key="1">
    <citation type="submission" date="2017-04" db="EMBL/GenBank/DDBJ databases">
        <authorList>
            <person name="Varghese N."/>
            <person name="Submissions S."/>
        </authorList>
    </citation>
    <scope>NUCLEOTIDE SEQUENCE [LARGE SCALE GENOMIC DNA]</scope>
    <source>
        <strain evidence="8">LMG 29540</strain>
    </source>
</reference>
<evidence type="ECO:0000259" key="6">
    <source>
        <dbReference type="PROSITE" id="PS01124"/>
    </source>
</evidence>
<evidence type="ECO:0000256" key="5">
    <source>
        <dbReference type="ARBA" id="ARBA00023163"/>
    </source>
</evidence>
<keyword evidence="2" id="KW-0805">Transcription regulation</keyword>
<dbReference type="SMART" id="SM00342">
    <property type="entry name" value="HTH_ARAC"/>
    <property type="match status" value="1"/>
</dbReference>
<evidence type="ECO:0000256" key="1">
    <source>
        <dbReference type="ARBA" id="ARBA00022491"/>
    </source>
</evidence>
<keyword evidence="3 7" id="KW-0238">DNA-binding</keyword>
<keyword evidence="5" id="KW-0804">Transcription</keyword>
<evidence type="ECO:0000313" key="7">
    <source>
        <dbReference type="EMBL" id="SMG61435.1"/>
    </source>
</evidence>
<dbReference type="Pfam" id="PF02311">
    <property type="entry name" value="AraC_binding"/>
    <property type="match status" value="1"/>
</dbReference>
<keyword evidence="4" id="KW-0010">Activator</keyword>
<dbReference type="PANTHER" id="PTHR11019">
    <property type="entry name" value="HTH-TYPE TRANSCRIPTIONAL REGULATOR NIMR"/>
    <property type="match status" value="1"/>
</dbReference>
<keyword evidence="1" id="KW-0678">Repressor</keyword>
<dbReference type="Pfam" id="PF12833">
    <property type="entry name" value="HTH_18"/>
    <property type="match status" value="1"/>
</dbReference>
<dbReference type="EMBL" id="FXAT01000022">
    <property type="protein sequence ID" value="SMG61435.1"/>
    <property type="molecule type" value="Genomic_DNA"/>
</dbReference>
<sequence length="288" mass="31090">MLILLPSRKPRAKANTMMEAFDLDGIEQALFVVGERHETLDEPWHAYHRAKLIYVSDGVLTVRTETGRWVVPPGHALWIAANTLHCLHATRPVHLYSLYAAPDPDAASATSTAQEPLSAPLSASASALLPTQTGALVPDALVRALLVAAADLPHDQPLDEPARRLLQVLLDRLATLPAAPLGLSWPQDPRAQRIADALGADPAQSRVLDELAAAAGVTARTAARLFAKETGQTFGQWRQQLRLLAALEYLGAGESVTQVALEVGYSDVSSFIAVFREAFGDTPARYFR</sequence>
<keyword evidence="8" id="KW-1185">Reference proteome</keyword>
<dbReference type="GO" id="GO:0043565">
    <property type="term" value="F:sequence-specific DNA binding"/>
    <property type="evidence" value="ECO:0007669"/>
    <property type="project" value="InterPro"/>
</dbReference>
<dbReference type="AlphaFoldDB" id="A0A1X7M5R1"/>
<dbReference type="InterPro" id="IPR011051">
    <property type="entry name" value="RmlC_Cupin_sf"/>
</dbReference>
<dbReference type="CDD" id="cd06124">
    <property type="entry name" value="cupin_NimR-like_N"/>
    <property type="match status" value="1"/>
</dbReference>
<dbReference type="InterPro" id="IPR018060">
    <property type="entry name" value="HTH_AraC"/>
</dbReference>
<dbReference type="InterPro" id="IPR020449">
    <property type="entry name" value="Tscrpt_reg_AraC-type_HTH"/>
</dbReference>
<feature type="domain" description="HTH araC/xylS-type" evidence="6">
    <location>
        <begin position="192"/>
        <end position="288"/>
    </location>
</feature>